<dbReference type="Proteomes" id="UP000017842">
    <property type="component" value="Unassembled WGS sequence"/>
</dbReference>
<keyword evidence="3" id="KW-1185">Reference proteome</keyword>
<dbReference type="OrthoDB" id="6881322at2"/>
<evidence type="ECO:0000313" key="2">
    <source>
        <dbReference type="EMBL" id="ESS69033.1"/>
    </source>
</evidence>
<feature type="domain" description="Cyclic nucleotide-binding" evidence="1">
    <location>
        <begin position="70"/>
        <end position="146"/>
    </location>
</feature>
<gene>
    <name evidence="2" type="ORF">MGMO_139c00070</name>
</gene>
<evidence type="ECO:0000313" key="3">
    <source>
        <dbReference type="Proteomes" id="UP000017842"/>
    </source>
</evidence>
<reference evidence="2 3" key="1">
    <citation type="journal article" date="2013" name="Genome Announc.">
        <title>Draft Genome Sequence of the Methanotrophic Gammaproteobacterium Methyloglobulus morosus DSM 22980 Strain KoM1.</title>
        <authorList>
            <person name="Poehlein A."/>
            <person name="Deutzmann J.S."/>
            <person name="Daniel R."/>
            <person name="Simeonova D.D."/>
        </authorList>
    </citation>
    <scope>NUCLEOTIDE SEQUENCE [LARGE SCALE GENOMIC DNA]</scope>
    <source>
        <strain evidence="2 3">KoM1</strain>
    </source>
</reference>
<dbReference type="CDD" id="cd00038">
    <property type="entry name" value="CAP_ED"/>
    <property type="match status" value="1"/>
</dbReference>
<name>V5BWZ6_9GAMM</name>
<dbReference type="EMBL" id="AYLO01000129">
    <property type="protein sequence ID" value="ESS69033.1"/>
    <property type="molecule type" value="Genomic_DNA"/>
</dbReference>
<proteinExistence type="predicted"/>
<organism evidence="2 3">
    <name type="scientific">Methyloglobulus morosus KoM1</name>
    <dbReference type="NCBI Taxonomy" id="1116472"/>
    <lineage>
        <taxon>Bacteria</taxon>
        <taxon>Pseudomonadati</taxon>
        <taxon>Pseudomonadota</taxon>
        <taxon>Gammaproteobacteria</taxon>
        <taxon>Methylococcales</taxon>
        <taxon>Methylococcaceae</taxon>
        <taxon>Methyloglobulus</taxon>
    </lineage>
</organism>
<dbReference type="InterPro" id="IPR018490">
    <property type="entry name" value="cNMP-bd_dom_sf"/>
</dbReference>
<dbReference type="RefSeq" id="WP_023496109.1">
    <property type="nucleotide sequence ID" value="NZ_AYLO01000129.1"/>
</dbReference>
<dbReference type="Gene3D" id="2.60.120.10">
    <property type="entry name" value="Jelly Rolls"/>
    <property type="match status" value="1"/>
</dbReference>
<sequence>MKNISLLGNQSAIDDRSYLYSSQNPDIYDFKGDNIPFLSNIPEKGLADLMKKAKTVRYVKREAAPDCKTSAILLIFSGKVHVSRVGPENGHEAIFRVQEPNSCVGEIALVTDELKSVSNITLENAMFSVILKTDFNEWLMDYLDVKFAFLPVPTEKLAS</sequence>
<dbReference type="Pfam" id="PF00027">
    <property type="entry name" value="cNMP_binding"/>
    <property type="match status" value="1"/>
</dbReference>
<protein>
    <recommendedName>
        <fullName evidence="1">Cyclic nucleotide-binding domain-containing protein</fullName>
    </recommendedName>
</protein>
<dbReference type="PROSITE" id="PS50042">
    <property type="entry name" value="CNMP_BINDING_3"/>
    <property type="match status" value="1"/>
</dbReference>
<dbReference type="eggNOG" id="COG0664">
    <property type="taxonomic scope" value="Bacteria"/>
</dbReference>
<evidence type="ECO:0000259" key="1">
    <source>
        <dbReference type="PROSITE" id="PS50042"/>
    </source>
</evidence>
<comment type="caution">
    <text evidence="2">The sequence shown here is derived from an EMBL/GenBank/DDBJ whole genome shotgun (WGS) entry which is preliminary data.</text>
</comment>
<dbReference type="STRING" id="1116472.MGMO_139c00070"/>
<dbReference type="SUPFAM" id="SSF51206">
    <property type="entry name" value="cAMP-binding domain-like"/>
    <property type="match status" value="1"/>
</dbReference>
<accession>V5BWZ6</accession>
<dbReference type="InterPro" id="IPR000595">
    <property type="entry name" value="cNMP-bd_dom"/>
</dbReference>
<dbReference type="InterPro" id="IPR014710">
    <property type="entry name" value="RmlC-like_jellyroll"/>
</dbReference>
<dbReference type="AlphaFoldDB" id="V5BWZ6"/>